<accession>A0A433QYX9</accession>
<dbReference type="EMBL" id="RBNJ01000264">
    <property type="protein sequence ID" value="RUS34984.1"/>
    <property type="molecule type" value="Genomic_DNA"/>
</dbReference>
<proteinExistence type="predicted"/>
<dbReference type="AlphaFoldDB" id="A0A433QYX9"/>
<evidence type="ECO:0000313" key="1">
    <source>
        <dbReference type="EMBL" id="RUS34984.1"/>
    </source>
</evidence>
<sequence length="201" mass="21834">MHRIPHVESRSHDITHDLLREPLGTNTQPSGNQPVRNDLYQGHEPMVYIGLKRLFQSRLSSRELYEGLDPHNCHLQTDLCLSEVSDGLYGLQLCGIVGGGDVRFCGGYLDDAVVGASNTGEELGDLDAELAAGEVWVEKNREDEHESQADAEDDEGFVGALVGGADEVGDGKGVAEDVAWYKDLRGMLMSETVVDLGVLLV</sequence>
<name>A0A433QYX9_9FUNG</name>
<dbReference type="Proteomes" id="UP000274822">
    <property type="component" value="Unassembled WGS sequence"/>
</dbReference>
<comment type="caution">
    <text evidence="1">The sequence shown here is derived from an EMBL/GenBank/DDBJ whole genome shotgun (WGS) entry which is preliminary data.</text>
</comment>
<protein>
    <submittedName>
        <fullName evidence="1">Uncharacterized protein</fullName>
    </submittedName>
</protein>
<keyword evidence="2" id="KW-1185">Reference proteome</keyword>
<evidence type="ECO:0000313" key="2">
    <source>
        <dbReference type="Proteomes" id="UP000274822"/>
    </source>
</evidence>
<organism evidence="1 2">
    <name type="scientific">Jimgerdemannia flammicorona</name>
    <dbReference type="NCBI Taxonomy" id="994334"/>
    <lineage>
        <taxon>Eukaryota</taxon>
        <taxon>Fungi</taxon>
        <taxon>Fungi incertae sedis</taxon>
        <taxon>Mucoromycota</taxon>
        <taxon>Mucoromycotina</taxon>
        <taxon>Endogonomycetes</taxon>
        <taxon>Endogonales</taxon>
        <taxon>Endogonaceae</taxon>
        <taxon>Jimgerdemannia</taxon>
    </lineage>
</organism>
<gene>
    <name evidence="1" type="ORF">BC938DRAFT_477157</name>
</gene>
<reference evidence="1 2" key="1">
    <citation type="journal article" date="2018" name="New Phytol.">
        <title>Phylogenomics of Endogonaceae and evolution of mycorrhizas within Mucoromycota.</title>
        <authorList>
            <person name="Chang Y."/>
            <person name="Desiro A."/>
            <person name="Na H."/>
            <person name="Sandor L."/>
            <person name="Lipzen A."/>
            <person name="Clum A."/>
            <person name="Barry K."/>
            <person name="Grigoriev I.V."/>
            <person name="Martin F.M."/>
            <person name="Stajich J.E."/>
            <person name="Smith M.E."/>
            <person name="Bonito G."/>
            <person name="Spatafora J.W."/>
        </authorList>
    </citation>
    <scope>NUCLEOTIDE SEQUENCE [LARGE SCALE GENOMIC DNA]</scope>
    <source>
        <strain evidence="1 2">AD002</strain>
    </source>
</reference>